<accession>A0A3P3FLQ9</accession>
<dbReference type="Pfam" id="PF19116">
    <property type="entry name" value="DUF5801"/>
    <property type="match status" value="2"/>
</dbReference>
<dbReference type="RefSeq" id="WP_125001042.1">
    <property type="nucleotide sequence ID" value="NZ_RQXT01000022.1"/>
</dbReference>
<evidence type="ECO:0000259" key="1">
    <source>
        <dbReference type="Pfam" id="PF19116"/>
    </source>
</evidence>
<proteinExistence type="predicted"/>
<feature type="domain" description="DUF5801" evidence="1">
    <location>
        <begin position="450"/>
        <end position="616"/>
    </location>
</feature>
<comment type="caution">
    <text evidence="2">The sequence shown here is derived from an EMBL/GenBank/DDBJ whole genome shotgun (WGS) entry which is preliminary data.</text>
</comment>
<feature type="domain" description="DUF5801" evidence="1">
    <location>
        <begin position="637"/>
        <end position="805"/>
    </location>
</feature>
<dbReference type="OrthoDB" id="6724689at2"/>
<dbReference type="AlphaFoldDB" id="A0A3P3FLQ9"/>
<reference evidence="2 3" key="1">
    <citation type="submission" date="2018-11" db="EMBL/GenBank/DDBJ databases">
        <title>the genome of Mesorhizobium tamadayense DSM 28320.</title>
        <authorList>
            <person name="Gao J."/>
        </authorList>
    </citation>
    <scope>NUCLEOTIDE SEQUENCE [LARGE SCALE GENOMIC DNA]</scope>
    <source>
        <strain evidence="2 3">DSM 28320</strain>
    </source>
</reference>
<name>A0A3P3FLQ9_9HYPH</name>
<evidence type="ECO:0000313" key="2">
    <source>
        <dbReference type="EMBL" id="RRH99276.1"/>
    </source>
</evidence>
<protein>
    <recommendedName>
        <fullName evidence="1">DUF5801 domain-containing protein</fullName>
    </recommendedName>
</protein>
<dbReference type="EMBL" id="RQXT01000022">
    <property type="protein sequence ID" value="RRH99276.1"/>
    <property type="molecule type" value="Genomic_DNA"/>
</dbReference>
<sequence length="1202" mass="120878">MTISFILNDQAVNDQTTGLQTGDKIDDVFTDTDVAYSSLPAAFRTYLETTLGLSNAFPTSIGVATKVNSVTVNATAGSQLAGTTFTDSSGGTLNGDDSGLNTVDNKDILLFADGNDTVIGRYDSDGNGSADAIAFVIFKQDSINAGATSDQVTFNIVTYVPIFHGGNPNPDDAVDLGNTLKLAATETLNFGFAGAPSGSNLFMTFGDPNSTQIVVIGKDPLNQSQGGNISTKDVLNISQAGSTTSFGVNGNAINPTEGAFITYVTGTNTNFLVPNLDQNEADVEANIDFQNVVNATGASFTVNQTNPGVGPVTVKITAFTTASEPGVNFVDGLTNDSPVAITSASVTDFVVKTGNTQFTPVATVNADGTLTITGLSTGDKVSWTTSGTHDRVLIENISGTDGISGNDNNTFDIGGFGILTSSGSSTFVGQQIVIEDDGPTAGIAQGAPTVAHDETAGVQADADDTTAAGVAALFAGVSNVSTDLSPSGFAQDPNAVVSSTGSATGTDGGTTAFSLAVSAAGVDSGLDTTNGTSIFLFKEGDLVVGRIGSAAGAAAFAVAINSTSGVVSVAQYASIHHPTPGGSYDEAVNITDSALLAVVTVTDGDGDTATSSTGIGDAVQFQDDGPTAAIVQGAATVAHDETAGVQADADDTTAAGVAALFAGVSNVSSDLSPSGFAQDATPVVSSTGSSFGADQEGGTTAFSLAVSAAGVDSGLDTTNGTSIFLFKEGDLVVGRIGSAAGAAAFAVAINSTSGVVSLAQYASIHHPTPGGSYDEAVNITDSALLAVVTVTDGDGDTATSSTGIGDAVQFQDDGPAIGLISDGLVDFAAGSTVTKTLSGVVGADDPATYSITSSPATLTILDGTSSQVTLLRDLTNNDTVATYFKDVDSSGTHTAGDIDFFRLTLSGGNYTFDVLQNPPPAEVNFGFAGAPSGSNLFMTFGDSNTAQIVVIGHDPLNQSQGGNITTKDVLNISQAGSTTSFGVNGNAINPTEGAFITYVTGANTNFLVPNLDQNEADVEANIAFTGVFNTNSASFTVNQTNPGVGPVTVKITALTTASEPGVNFVDGLTNDSPVAITSASVTDFVVKTGNTQYTPVATVNADGTLTITGLSTGDKVSWTTSGTHDRVLIENISNADGISGNDNNTFDIGGFGLSQAQPAPDEKLDFTVQIADFDGDTASDTFSIGIDGTGIFNDNHVEGVIA</sequence>
<evidence type="ECO:0000313" key="3">
    <source>
        <dbReference type="Proteomes" id="UP000273786"/>
    </source>
</evidence>
<organism evidence="2 3">
    <name type="scientific">Mesorhizobium tamadayense</name>
    <dbReference type="NCBI Taxonomy" id="425306"/>
    <lineage>
        <taxon>Bacteria</taxon>
        <taxon>Pseudomonadati</taxon>
        <taxon>Pseudomonadota</taxon>
        <taxon>Alphaproteobacteria</taxon>
        <taxon>Hyphomicrobiales</taxon>
        <taxon>Phyllobacteriaceae</taxon>
        <taxon>Mesorhizobium</taxon>
    </lineage>
</organism>
<dbReference type="Proteomes" id="UP000273786">
    <property type="component" value="Unassembled WGS sequence"/>
</dbReference>
<dbReference type="InterPro" id="IPR043824">
    <property type="entry name" value="DUF5801"/>
</dbReference>
<keyword evidence="3" id="KW-1185">Reference proteome</keyword>
<gene>
    <name evidence="2" type="ORF">EH240_18745</name>
</gene>